<dbReference type="Proteomes" id="UP001597400">
    <property type="component" value="Unassembled WGS sequence"/>
</dbReference>
<comment type="caution">
    <text evidence="1">The sequence shown here is derived from an EMBL/GenBank/DDBJ whole genome shotgun (WGS) entry which is preliminary data.</text>
</comment>
<name>A0ABW4U174_9SPHN</name>
<evidence type="ECO:0000313" key="2">
    <source>
        <dbReference type="Proteomes" id="UP001597400"/>
    </source>
</evidence>
<keyword evidence="2" id="KW-1185">Reference proteome</keyword>
<gene>
    <name evidence="1" type="ORF">ACFSGX_12455</name>
</gene>
<sequence>MPSHLRIHLKNSPPYNGLITNPKTQVQANAYLKNLVEGTERTNLSQALTQAFDGAGKSNGTLMHNGHQTFHASAGKLGVSSVTLFYYMQGDVINLFAMGKHSGASTYDLCFFRPSTGTFSQKSIALL</sequence>
<reference evidence="2" key="1">
    <citation type="journal article" date="2019" name="Int. J. Syst. Evol. Microbiol.">
        <title>The Global Catalogue of Microorganisms (GCM) 10K type strain sequencing project: providing services to taxonomists for standard genome sequencing and annotation.</title>
        <authorList>
            <consortium name="The Broad Institute Genomics Platform"/>
            <consortium name="The Broad Institute Genome Sequencing Center for Infectious Disease"/>
            <person name="Wu L."/>
            <person name="Ma J."/>
        </authorList>
    </citation>
    <scope>NUCLEOTIDE SEQUENCE [LARGE SCALE GENOMIC DNA]</scope>
    <source>
        <strain evidence="2">CGMCC 1.12702</strain>
    </source>
</reference>
<proteinExistence type="predicted"/>
<evidence type="ECO:0000313" key="1">
    <source>
        <dbReference type="EMBL" id="MFD1951577.1"/>
    </source>
</evidence>
<dbReference type="EMBL" id="JBHUGS010000003">
    <property type="protein sequence ID" value="MFD1951577.1"/>
    <property type="molecule type" value="Genomic_DNA"/>
</dbReference>
<organism evidence="1 2">
    <name type="scientific">Sphingomonas arantia</name>
    <dbReference type="NCBI Taxonomy" id="1460676"/>
    <lineage>
        <taxon>Bacteria</taxon>
        <taxon>Pseudomonadati</taxon>
        <taxon>Pseudomonadota</taxon>
        <taxon>Alphaproteobacteria</taxon>
        <taxon>Sphingomonadales</taxon>
        <taxon>Sphingomonadaceae</taxon>
        <taxon>Sphingomonas</taxon>
    </lineage>
</organism>
<accession>A0ABW4U174</accession>
<protein>
    <submittedName>
        <fullName evidence="1">Uncharacterized protein</fullName>
    </submittedName>
</protein>